<reference evidence="2" key="1">
    <citation type="submission" date="2020-06" db="EMBL/GenBank/DDBJ databases">
        <title>WGS assembly of Ceratodon purpureus strain R40.</title>
        <authorList>
            <person name="Carey S.B."/>
            <person name="Jenkins J."/>
            <person name="Shu S."/>
            <person name="Lovell J.T."/>
            <person name="Sreedasyam A."/>
            <person name="Maumus F."/>
            <person name="Tiley G.P."/>
            <person name="Fernandez-Pozo N."/>
            <person name="Barry K."/>
            <person name="Chen C."/>
            <person name="Wang M."/>
            <person name="Lipzen A."/>
            <person name="Daum C."/>
            <person name="Saski C.A."/>
            <person name="Payton A.C."/>
            <person name="Mcbreen J.C."/>
            <person name="Conrad R.E."/>
            <person name="Kollar L.M."/>
            <person name="Olsson S."/>
            <person name="Huttunen S."/>
            <person name="Landis J.B."/>
            <person name="Wickett N.J."/>
            <person name="Johnson M.G."/>
            <person name="Rensing S.A."/>
            <person name="Grimwood J."/>
            <person name="Schmutz J."/>
            <person name="Mcdaniel S.F."/>
        </authorList>
    </citation>
    <scope>NUCLEOTIDE SEQUENCE</scope>
    <source>
        <strain evidence="2">R40</strain>
    </source>
</reference>
<proteinExistence type="predicted"/>
<feature type="chain" id="PRO_5035772469" description="Secreted protein" evidence="1">
    <location>
        <begin position="17"/>
        <end position="72"/>
    </location>
</feature>
<dbReference type="AlphaFoldDB" id="A0A8T0HW44"/>
<gene>
    <name evidence="2" type="ORF">KC19_VG279700</name>
</gene>
<dbReference type="Proteomes" id="UP000822688">
    <property type="component" value="Chromosome V"/>
</dbReference>
<feature type="signal peptide" evidence="1">
    <location>
        <begin position="1"/>
        <end position="16"/>
    </location>
</feature>
<keyword evidence="3" id="KW-1185">Reference proteome</keyword>
<name>A0A8T0HW44_CERPU</name>
<dbReference type="EMBL" id="CM026426">
    <property type="protein sequence ID" value="KAG0574648.1"/>
    <property type="molecule type" value="Genomic_DNA"/>
</dbReference>
<organism evidence="2 3">
    <name type="scientific">Ceratodon purpureus</name>
    <name type="common">Fire moss</name>
    <name type="synonym">Dicranum purpureum</name>
    <dbReference type="NCBI Taxonomy" id="3225"/>
    <lineage>
        <taxon>Eukaryota</taxon>
        <taxon>Viridiplantae</taxon>
        <taxon>Streptophyta</taxon>
        <taxon>Embryophyta</taxon>
        <taxon>Bryophyta</taxon>
        <taxon>Bryophytina</taxon>
        <taxon>Bryopsida</taxon>
        <taxon>Dicranidae</taxon>
        <taxon>Pseudoditrichales</taxon>
        <taxon>Ditrichaceae</taxon>
        <taxon>Ceratodon</taxon>
    </lineage>
</organism>
<accession>A0A8T0HW44</accession>
<sequence length="72" mass="8064">MGATVCVMALAKLAKACTTIPWLSRLMQVCSCAIQKFFQMSLYRARACTATALQNGRFELQASPSQYFSVWY</sequence>
<evidence type="ECO:0000313" key="3">
    <source>
        <dbReference type="Proteomes" id="UP000822688"/>
    </source>
</evidence>
<evidence type="ECO:0000256" key="1">
    <source>
        <dbReference type="SAM" id="SignalP"/>
    </source>
</evidence>
<evidence type="ECO:0000313" key="2">
    <source>
        <dbReference type="EMBL" id="KAG0574648.1"/>
    </source>
</evidence>
<comment type="caution">
    <text evidence="2">The sequence shown here is derived from an EMBL/GenBank/DDBJ whole genome shotgun (WGS) entry which is preliminary data.</text>
</comment>
<protein>
    <recommendedName>
        <fullName evidence="4">Secreted protein</fullName>
    </recommendedName>
</protein>
<evidence type="ECO:0008006" key="4">
    <source>
        <dbReference type="Google" id="ProtNLM"/>
    </source>
</evidence>
<keyword evidence="1" id="KW-0732">Signal</keyword>